<comment type="caution">
    <text evidence="3">The sequence shown here is derived from an EMBL/GenBank/DDBJ whole genome shotgun (WGS) entry which is preliminary data.</text>
</comment>
<feature type="compositionally biased region" description="Acidic residues" evidence="1">
    <location>
        <begin position="233"/>
        <end position="246"/>
    </location>
</feature>
<gene>
    <name evidence="3" type="ORF">HNP36_002472</name>
</gene>
<feature type="transmembrane region" description="Helical" evidence="2">
    <location>
        <begin position="15"/>
        <end position="36"/>
    </location>
</feature>
<sequence>MNSSPELPKKSKKKWVIISISLVILLLIAFSFLYNWQRYFAEDETMQADAYATPIIAIENFEYLKTITFKVREYDEIPDEYKRGIVQTFINNKFYEPEDVSEKFHLTNIKDRAKKVFTFGNFTGQSEENKPDLAFLVENEDSSSSILFIISSTGDLLFKKRYDGELPVINSFEKGSKIFMDSSELQPSPEDGLIIKFKYQKNALVYDTRTKNFEELHQYTAEELNDMKNPHYDEEDASDAENDSIQ</sequence>
<dbReference type="EMBL" id="JACHLC010000002">
    <property type="protein sequence ID" value="MBB6371396.1"/>
    <property type="molecule type" value="Genomic_DNA"/>
</dbReference>
<name>A0A841N2M5_9FLAO</name>
<feature type="region of interest" description="Disordered" evidence="1">
    <location>
        <begin position="224"/>
        <end position="246"/>
    </location>
</feature>
<keyword evidence="2" id="KW-0812">Transmembrane</keyword>
<evidence type="ECO:0000256" key="1">
    <source>
        <dbReference type="SAM" id="MobiDB-lite"/>
    </source>
</evidence>
<evidence type="ECO:0000256" key="2">
    <source>
        <dbReference type="SAM" id="Phobius"/>
    </source>
</evidence>
<evidence type="ECO:0000313" key="4">
    <source>
        <dbReference type="Proteomes" id="UP000589738"/>
    </source>
</evidence>
<dbReference type="AlphaFoldDB" id="A0A841N2M5"/>
<dbReference type="Proteomes" id="UP000589738">
    <property type="component" value="Unassembled WGS sequence"/>
</dbReference>
<keyword evidence="4" id="KW-1185">Reference proteome</keyword>
<accession>A0A841N2M5</accession>
<proteinExistence type="predicted"/>
<dbReference type="RefSeq" id="WP_184163733.1">
    <property type="nucleotide sequence ID" value="NZ_JACHLC010000002.1"/>
</dbReference>
<reference evidence="3 4" key="1">
    <citation type="submission" date="2020-08" db="EMBL/GenBank/DDBJ databases">
        <title>Functional genomics of gut bacteria from endangered species of beetles.</title>
        <authorList>
            <person name="Carlos-Shanley C."/>
        </authorList>
    </citation>
    <scope>NUCLEOTIDE SEQUENCE [LARGE SCALE GENOMIC DNA]</scope>
    <source>
        <strain evidence="3 4">S00136</strain>
    </source>
</reference>
<evidence type="ECO:0000313" key="3">
    <source>
        <dbReference type="EMBL" id="MBB6371396.1"/>
    </source>
</evidence>
<keyword evidence="2" id="KW-1133">Transmembrane helix</keyword>
<protein>
    <submittedName>
        <fullName evidence="3">Uncharacterized protein</fullName>
    </submittedName>
</protein>
<organism evidence="3 4">
    <name type="scientific">Chryseobacterium shigense</name>
    <dbReference type="NCBI Taxonomy" id="297244"/>
    <lineage>
        <taxon>Bacteria</taxon>
        <taxon>Pseudomonadati</taxon>
        <taxon>Bacteroidota</taxon>
        <taxon>Flavobacteriia</taxon>
        <taxon>Flavobacteriales</taxon>
        <taxon>Weeksellaceae</taxon>
        <taxon>Chryseobacterium group</taxon>
        <taxon>Chryseobacterium</taxon>
    </lineage>
</organism>
<keyword evidence="2" id="KW-0472">Membrane</keyword>